<dbReference type="Proteomes" id="UP000809621">
    <property type="component" value="Unassembled WGS sequence"/>
</dbReference>
<name>A0ABS2HID2_9VIBR</name>
<dbReference type="InterPro" id="IPR000246">
    <property type="entry name" value="Peptidase_T2"/>
</dbReference>
<dbReference type="Gene3D" id="3.60.20.30">
    <property type="entry name" value="(Glycosyl)asparaginase"/>
    <property type="match status" value="1"/>
</dbReference>
<sequence>MTKQSPPIAIAIHGGAGTIVREQMSLGLQSEIEQALSDAAQAGYKVLADGGDALDATVEAVKVLENCPHFNAGHGSVLTHDEMVEMDASVMHGRKRDAGAVAGVKYVANPIMLARDVMLHSPHVMLLGEGAQAFAKSLDYQFVEQDYFFTERRYEQLQSMKEKGLFALSESRYPDDKKYGTVGAVALDMDGNLAAATSTGGVTNKKFGRVGDTAIIGAGTFAENSTVAVSTTGMGEYFIRQTVASDVAARMRYLDEPMSVSCDTIIHGELKEMGGEGGLIAMDSQGQHHFSMNSSGMYRAVITPSGDLEVSIYAT</sequence>
<comment type="caution">
    <text evidence="1">The sequence shown here is derived from an EMBL/GenBank/DDBJ whole genome shotgun (WGS) entry which is preliminary data.</text>
</comment>
<reference evidence="1 2" key="1">
    <citation type="submission" date="2021-02" db="EMBL/GenBank/DDBJ databases">
        <authorList>
            <person name="Park J.-S."/>
        </authorList>
    </citation>
    <scope>NUCLEOTIDE SEQUENCE [LARGE SCALE GENOMIC DNA]</scope>
    <source>
        <strain evidence="1 2">188UL20-2</strain>
    </source>
</reference>
<dbReference type="SUPFAM" id="SSF56235">
    <property type="entry name" value="N-terminal nucleophile aminohydrolases (Ntn hydrolases)"/>
    <property type="match status" value="1"/>
</dbReference>
<dbReference type="EMBL" id="JAFEUM010000005">
    <property type="protein sequence ID" value="MBM7037275.1"/>
    <property type="molecule type" value="Genomic_DNA"/>
</dbReference>
<dbReference type="Pfam" id="PF01112">
    <property type="entry name" value="Asparaginase_2"/>
    <property type="match status" value="1"/>
</dbReference>
<keyword evidence="2" id="KW-1185">Reference proteome</keyword>
<accession>A0ABS2HID2</accession>
<gene>
    <name evidence="1" type="ORF">JQC93_12750</name>
</gene>
<dbReference type="PANTHER" id="PTHR10188:SF6">
    <property type="entry name" value="N(4)-(BETA-N-ACETYLGLUCOSAMINYL)-L-ASPARAGINASE"/>
    <property type="match status" value="1"/>
</dbReference>
<proteinExistence type="predicted"/>
<evidence type="ECO:0000313" key="1">
    <source>
        <dbReference type="EMBL" id="MBM7037275.1"/>
    </source>
</evidence>
<dbReference type="PANTHER" id="PTHR10188">
    <property type="entry name" value="L-ASPARAGINASE"/>
    <property type="match status" value="1"/>
</dbReference>
<organism evidence="1 2">
    <name type="scientific">Vibrio ulleungensis</name>
    <dbReference type="NCBI Taxonomy" id="2807619"/>
    <lineage>
        <taxon>Bacteria</taxon>
        <taxon>Pseudomonadati</taxon>
        <taxon>Pseudomonadota</taxon>
        <taxon>Gammaproteobacteria</taxon>
        <taxon>Vibrionales</taxon>
        <taxon>Vibrionaceae</taxon>
        <taxon>Vibrio</taxon>
    </lineage>
</organism>
<dbReference type="RefSeq" id="WP_205158842.1">
    <property type="nucleotide sequence ID" value="NZ_JAFEUM010000005.1"/>
</dbReference>
<dbReference type="InterPro" id="IPR029055">
    <property type="entry name" value="Ntn_hydrolases_N"/>
</dbReference>
<protein>
    <submittedName>
        <fullName evidence="1">Isoaspartyl peptidase/L-asparaginase</fullName>
    </submittedName>
</protein>
<dbReference type="CDD" id="cd04701">
    <property type="entry name" value="Asparaginase_2"/>
    <property type="match status" value="1"/>
</dbReference>
<evidence type="ECO:0000313" key="2">
    <source>
        <dbReference type="Proteomes" id="UP000809621"/>
    </source>
</evidence>